<dbReference type="Gene3D" id="2.30.290.10">
    <property type="entry name" value="BH3618-like"/>
    <property type="match status" value="1"/>
</dbReference>
<keyword evidence="5" id="KW-0969">Cilium</keyword>
<comment type="function">
    <text evidence="4">Acts as an anti-CsrA protein, binds CsrA and prevents it from repressing translation of its target genes, one of which is flagellin. Binds to flagellin and participates in the assembly of the flagellum.</text>
</comment>
<evidence type="ECO:0000256" key="4">
    <source>
        <dbReference type="HAMAP-Rule" id="MF_01185"/>
    </source>
</evidence>
<gene>
    <name evidence="4" type="primary">fliW</name>
    <name evidence="5" type="ORF">FHS19_005610</name>
</gene>
<keyword evidence="5" id="KW-0966">Cell projection</keyword>
<name>A0A839TWL5_9BACL</name>
<dbReference type="Proteomes" id="UP000517523">
    <property type="component" value="Unassembled WGS sequence"/>
</dbReference>
<proteinExistence type="inferred from homology"/>
<dbReference type="InterPro" id="IPR003775">
    <property type="entry name" value="Flagellar_assembly_factor_FliW"/>
</dbReference>
<dbReference type="RefSeq" id="WP_183585105.1">
    <property type="nucleotide sequence ID" value="NZ_JACHXJ010000005.1"/>
</dbReference>
<comment type="subunit">
    <text evidence="4">Interacts with translational regulator CsrA and flagellin(s).</text>
</comment>
<keyword evidence="4" id="KW-0143">Chaperone</keyword>
<dbReference type="HAMAP" id="MF_01185">
    <property type="entry name" value="FliW"/>
    <property type="match status" value="1"/>
</dbReference>
<dbReference type="PANTHER" id="PTHR39190:SF1">
    <property type="entry name" value="FLAGELLAR ASSEMBLY FACTOR FLIW"/>
    <property type="match status" value="1"/>
</dbReference>
<comment type="caution">
    <text evidence="5">The sequence shown here is derived from an EMBL/GenBank/DDBJ whole genome shotgun (WGS) entry which is preliminary data.</text>
</comment>
<dbReference type="AlphaFoldDB" id="A0A839TWL5"/>
<reference evidence="5 6" key="1">
    <citation type="submission" date="2020-08" db="EMBL/GenBank/DDBJ databases">
        <title>Genomic Encyclopedia of Type Strains, Phase III (KMG-III): the genomes of soil and plant-associated and newly described type strains.</title>
        <authorList>
            <person name="Whitman W."/>
        </authorList>
    </citation>
    <scope>NUCLEOTIDE SEQUENCE [LARGE SCALE GENOMIC DNA]</scope>
    <source>
        <strain evidence="5 6">CECT 5831</strain>
    </source>
</reference>
<dbReference type="GO" id="GO:0044780">
    <property type="term" value="P:bacterial-type flagellum assembly"/>
    <property type="evidence" value="ECO:0007669"/>
    <property type="project" value="UniProtKB-UniRule"/>
</dbReference>
<dbReference type="Pfam" id="PF02623">
    <property type="entry name" value="FliW"/>
    <property type="match status" value="1"/>
</dbReference>
<comment type="subcellular location">
    <subcellularLocation>
        <location evidence="4">Cytoplasm</location>
    </subcellularLocation>
</comment>
<evidence type="ECO:0000256" key="3">
    <source>
        <dbReference type="ARBA" id="ARBA00022845"/>
    </source>
</evidence>
<dbReference type="PANTHER" id="PTHR39190">
    <property type="entry name" value="FLAGELLAR ASSEMBLY FACTOR FLIW"/>
    <property type="match status" value="1"/>
</dbReference>
<keyword evidence="5" id="KW-0282">Flagellum</keyword>
<evidence type="ECO:0000313" key="5">
    <source>
        <dbReference type="EMBL" id="MBB3130891.1"/>
    </source>
</evidence>
<dbReference type="GO" id="GO:0005737">
    <property type="term" value="C:cytoplasm"/>
    <property type="evidence" value="ECO:0007669"/>
    <property type="project" value="UniProtKB-SubCell"/>
</dbReference>
<dbReference type="GO" id="GO:0006417">
    <property type="term" value="P:regulation of translation"/>
    <property type="evidence" value="ECO:0007669"/>
    <property type="project" value="UniProtKB-KW"/>
</dbReference>
<keyword evidence="2 4" id="KW-1005">Bacterial flagellum biogenesis</keyword>
<keyword evidence="3 4" id="KW-0810">Translation regulation</keyword>
<evidence type="ECO:0000256" key="2">
    <source>
        <dbReference type="ARBA" id="ARBA00022795"/>
    </source>
</evidence>
<evidence type="ECO:0000313" key="6">
    <source>
        <dbReference type="Proteomes" id="UP000517523"/>
    </source>
</evidence>
<comment type="similarity">
    <text evidence="4">Belongs to the FliW family.</text>
</comment>
<dbReference type="InterPro" id="IPR024046">
    <property type="entry name" value="Flagellar_assmbl_FliW_dom_sf"/>
</dbReference>
<dbReference type="EMBL" id="JACHXJ010000005">
    <property type="protein sequence ID" value="MBB3130891.1"/>
    <property type="molecule type" value="Genomic_DNA"/>
</dbReference>
<keyword evidence="1 4" id="KW-0963">Cytoplasm</keyword>
<organism evidence="5 6">
    <name type="scientific">Paenibacillus rhizosphaerae</name>
    <dbReference type="NCBI Taxonomy" id="297318"/>
    <lineage>
        <taxon>Bacteria</taxon>
        <taxon>Bacillati</taxon>
        <taxon>Bacillota</taxon>
        <taxon>Bacilli</taxon>
        <taxon>Bacillales</taxon>
        <taxon>Paenibacillaceae</taxon>
        <taxon>Paenibacillus</taxon>
    </lineage>
</organism>
<accession>A0A839TWL5</accession>
<dbReference type="SUPFAM" id="SSF141457">
    <property type="entry name" value="BH3618-like"/>
    <property type="match status" value="1"/>
</dbReference>
<evidence type="ECO:0000256" key="1">
    <source>
        <dbReference type="ARBA" id="ARBA00022490"/>
    </source>
</evidence>
<sequence>MVIETLSWGSLNISNNRVYKFPRGVPGFENETQFALIDGEEGPFYYLQSVKNKMVSFLLVDPFLFYPDYEFDLPDHETEELGIKDEVLIRCIVTVREPWDTSTINLLAPVVLNPKNLIGRQIVLNRANYRTKHGLLDFLINQGFKKDGE</sequence>
<protein>
    <recommendedName>
        <fullName evidence="4">Flagellar assembly factor FliW</fullName>
    </recommendedName>
</protein>